<keyword evidence="6" id="KW-0406">Ion transport</keyword>
<name>W7D1N0_9LIST</name>
<dbReference type="GO" id="GO:0005886">
    <property type="term" value="C:plasma membrane"/>
    <property type="evidence" value="ECO:0007669"/>
    <property type="project" value="UniProtKB-SubCell"/>
</dbReference>
<feature type="transmembrane region" description="Helical" evidence="8">
    <location>
        <begin position="292"/>
        <end position="312"/>
    </location>
</feature>
<feature type="transmembrane region" description="Helical" evidence="8">
    <location>
        <begin position="193"/>
        <end position="214"/>
    </location>
</feature>
<gene>
    <name evidence="9" type="ORF">BCAMP_07620</name>
</gene>
<evidence type="ECO:0000256" key="7">
    <source>
        <dbReference type="ARBA" id="ARBA00023136"/>
    </source>
</evidence>
<feature type="transmembrane region" description="Helical" evidence="8">
    <location>
        <begin position="133"/>
        <end position="153"/>
    </location>
</feature>
<evidence type="ECO:0000256" key="5">
    <source>
        <dbReference type="ARBA" id="ARBA00022989"/>
    </source>
</evidence>
<dbReference type="OrthoDB" id="9810952at2"/>
<dbReference type="GO" id="GO:0008324">
    <property type="term" value="F:monoatomic cation transmembrane transporter activity"/>
    <property type="evidence" value="ECO:0007669"/>
    <property type="project" value="InterPro"/>
</dbReference>
<feature type="transmembrane region" description="Helical" evidence="8">
    <location>
        <begin position="234"/>
        <end position="256"/>
    </location>
</feature>
<keyword evidence="3" id="KW-1003">Cell membrane</keyword>
<feature type="transmembrane region" description="Helical" evidence="8">
    <location>
        <begin position="45"/>
        <end position="63"/>
    </location>
</feature>
<feature type="transmembrane region" description="Helical" evidence="8">
    <location>
        <begin position="414"/>
        <end position="436"/>
    </location>
</feature>
<feature type="transmembrane region" description="Helical" evidence="8">
    <location>
        <begin position="20"/>
        <end position="38"/>
    </location>
</feature>
<dbReference type="PANTHER" id="PTHR32024:SF4">
    <property type="entry name" value="KTR SYSTEM POTASSIUM UPTAKE PROTEIN D"/>
    <property type="match status" value="1"/>
</dbReference>
<dbReference type="AlphaFoldDB" id="W7D1N0"/>
<keyword evidence="7 8" id="KW-0472">Membrane</keyword>
<comment type="caution">
    <text evidence="9">The sequence shown here is derived from an EMBL/GenBank/DDBJ whole genome shotgun (WGS) entry which is preliminary data.</text>
</comment>
<sequence>MFYHLRLRLRNLTPVQAIVSFYFVAMTVATLVLLLPIAKKPGQEVSFIDTLFVAASSVSVTGLSPVSPGGTYSTFGLVCMMIFFQVGGLGIMMMSTLFYLMLRRRIGLKQRRLIQTDVNAYSMSGMVNLIRDVFIIITTAEVIGGILIGLYTIPHYKDVGSAFFHGFFLSVAAATSAGMDMDGLSMEPFAGDYFIQTVVMLLMIMGGIGFPVLLEVKRFLIGRKSTKRPFRFSLFTKLTTFTYFGLYFAGAMLIILLEFNKFFSGMTWHQGLFYSLFTSATARSGGFTLLDLNQYSATTLLILILFMFIGSSPSSTGGGIRTTTFAMTVLFIFATARGHKHVHVFGRELIEEDLRKALSVTLFSGLLCFTSVLILSLTEVNIPLMSLMFETASAFGTSGLSLGATAQLSIVGKLVIIMLMFVGRVSMMYILLFTAAKTDNEYGFRYPKEKVVSG</sequence>
<evidence type="ECO:0000256" key="8">
    <source>
        <dbReference type="SAM" id="Phobius"/>
    </source>
</evidence>
<evidence type="ECO:0000256" key="4">
    <source>
        <dbReference type="ARBA" id="ARBA00022692"/>
    </source>
</evidence>
<proteinExistence type="predicted"/>
<dbReference type="EMBL" id="AODH01000029">
    <property type="protein sequence ID" value="EUJ39248.1"/>
    <property type="molecule type" value="Genomic_DNA"/>
</dbReference>
<dbReference type="GO" id="GO:0030001">
    <property type="term" value="P:metal ion transport"/>
    <property type="evidence" value="ECO:0007669"/>
    <property type="project" value="UniProtKB-ARBA"/>
</dbReference>
<evidence type="ECO:0000256" key="3">
    <source>
        <dbReference type="ARBA" id="ARBA00022475"/>
    </source>
</evidence>
<evidence type="ECO:0008006" key="11">
    <source>
        <dbReference type="Google" id="ProtNLM"/>
    </source>
</evidence>
<dbReference type="STRING" id="1265861.BCAMP_07620"/>
<feature type="transmembrane region" description="Helical" evidence="8">
    <location>
        <begin position="75"/>
        <end position="102"/>
    </location>
</feature>
<evidence type="ECO:0000256" key="6">
    <source>
        <dbReference type="ARBA" id="ARBA00023065"/>
    </source>
</evidence>
<dbReference type="PANTHER" id="PTHR32024">
    <property type="entry name" value="TRK SYSTEM POTASSIUM UPTAKE PROTEIN TRKG-RELATED"/>
    <property type="match status" value="1"/>
</dbReference>
<dbReference type="Proteomes" id="UP000019243">
    <property type="component" value="Unassembled WGS sequence"/>
</dbReference>
<keyword evidence="2" id="KW-0813">Transport</keyword>
<dbReference type="InterPro" id="IPR003445">
    <property type="entry name" value="Cat_transpt"/>
</dbReference>
<keyword evidence="5 8" id="KW-1133">Transmembrane helix</keyword>
<keyword evidence="10" id="KW-1185">Reference proteome</keyword>
<comment type="subcellular location">
    <subcellularLocation>
        <location evidence="1">Cell membrane</location>
        <topology evidence="1">Multi-pass membrane protein</topology>
    </subcellularLocation>
</comment>
<accession>W7D1N0</accession>
<dbReference type="Pfam" id="PF02386">
    <property type="entry name" value="TrkH"/>
    <property type="match status" value="1"/>
</dbReference>
<evidence type="ECO:0000313" key="9">
    <source>
        <dbReference type="EMBL" id="EUJ39248.1"/>
    </source>
</evidence>
<evidence type="ECO:0000256" key="2">
    <source>
        <dbReference type="ARBA" id="ARBA00022448"/>
    </source>
</evidence>
<keyword evidence="4 8" id="KW-0812">Transmembrane</keyword>
<feature type="transmembrane region" description="Helical" evidence="8">
    <location>
        <begin position="357"/>
        <end position="376"/>
    </location>
</feature>
<dbReference type="RefSeq" id="WP_035314741.1">
    <property type="nucleotide sequence ID" value="NZ_AODH01000029.1"/>
</dbReference>
<protein>
    <recommendedName>
        <fullName evidence="11">Cation transporter</fullName>
    </recommendedName>
</protein>
<evidence type="ECO:0000313" key="10">
    <source>
        <dbReference type="Proteomes" id="UP000019243"/>
    </source>
</evidence>
<organism evidence="9 10">
    <name type="scientific">Brochothrix campestris FSL F6-1037</name>
    <dbReference type="NCBI Taxonomy" id="1265861"/>
    <lineage>
        <taxon>Bacteria</taxon>
        <taxon>Bacillati</taxon>
        <taxon>Bacillota</taxon>
        <taxon>Bacilli</taxon>
        <taxon>Bacillales</taxon>
        <taxon>Listeriaceae</taxon>
        <taxon>Brochothrix</taxon>
    </lineage>
</organism>
<reference evidence="9 10" key="1">
    <citation type="submission" date="2012-12" db="EMBL/GenBank/DDBJ databases">
        <title>Novel taxa of Listeriaceae from agricultural environments in the United States.</title>
        <authorList>
            <person name="den Bakker H.C."/>
            <person name="Allred A."/>
            <person name="Warchocki S."/>
            <person name="Wright E.M."/>
            <person name="Burrell A."/>
            <person name="Nightingale K.K."/>
            <person name="Kephart D."/>
            <person name="Wiedmann M."/>
        </authorList>
    </citation>
    <scope>NUCLEOTIDE SEQUENCE [LARGE SCALE GENOMIC DNA]</scope>
    <source>
        <strain evidence="9 10">FSL F6-1037</strain>
    </source>
</reference>
<evidence type="ECO:0000256" key="1">
    <source>
        <dbReference type="ARBA" id="ARBA00004651"/>
    </source>
</evidence>